<protein>
    <recommendedName>
        <fullName evidence="3">Alpha-ketoglutarate-dependent dioxygenase AlkB-like domain-containing protein</fullName>
    </recommendedName>
</protein>
<dbReference type="OrthoDB" id="2163491at2759"/>
<dbReference type="PANTHER" id="PTHR31573:SF4">
    <property type="entry name" value="FE2OG DIOXYGENASE DOMAIN-CONTAINING PROTEIN"/>
    <property type="match status" value="1"/>
</dbReference>
<feature type="region of interest" description="Disordered" evidence="2">
    <location>
        <begin position="105"/>
        <end position="239"/>
    </location>
</feature>
<feature type="compositionally biased region" description="Basic residues" evidence="2">
    <location>
        <begin position="164"/>
        <end position="184"/>
    </location>
</feature>
<feature type="binding site" evidence="1">
    <location>
        <position position="855"/>
    </location>
    <ligand>
        <name>2-oxoglutarate</name>
        <dbReference type="ChEBI" id="CHEBI:16810"/>
    </ligand>
</feature>
<feature type="compositionally biased region" description="Polar residues" evidence="2">
    <location>
        <begin position="190"/>
        <end position="199"/>
    </location>
</feature>
<evidence type="ECO:0000256" key="2">
    <source>
        <dbReference type="SAM" id="MobiDB-lite"/>
    </source>
</evidence>
<keyword evidence="5" id="KW-1185">Reference proteome</keyword>
<evidence type="ECO:0000256" key="1">
    <source>
        <dbReference type="PIRSR" id="PIRSR632852-1"/>
    </source>
</evidence>
<dbReference type="SUPFAM" id="SSF51197">
    <property type="entry name" value="Clavaminate synthase-like"/>
    <property type="match status" value="1"/>
</dbReference>
<feature type="binding site" evidence="1">
    <location>
        <position position="727"/>
    </location>
    <ligand>
        <name>2-oxoglutarate</name>
        <dbReference type="ChEBI" id="CHEBI:16810"/>
    </ligand>
</feature>
<dbReference type="PANTHER" id="PTHR31573">
    <property type="entry name" value="ALPHA-KETOGLUTARATE-DEPENDENT DIOXYGENASE ALKB HOMOLOG 2"/>
    <property type="match status" value="1"/>
</dbReference>
<dbReference type="Proteomes" id="UP000799424">
    <property type="component" value="Unassembled WGS sequence"/>
</dbReference>
<feature type="compositionally biased region" description="Polar residues" evidence="2">
    <location>
        <begin position="13"/>
        <end position="40"/>
    </location>
</feature>
<proteinExistence type="predicted"/>
<feature type="domain" description="Alpha-ketoglutarate-dependent dioxygenase AlkB-like" evidence="3">
    <location>
        <begin position="708"/>
        <end position="862"/>
    </location>
</feature>
<dbReference type="GO" id="GO:0008198">
    <property type="term" value="F:ferrous iron binding"/>
    <property type="evidence" value="ECO:0007669"/>
    <property type="project" value="TreeGrafter"/>
</dbReference>
<dbReference type="EMBL" id="MU006233">
    <property type="protein sequence ID" value="KAF2822940.1"/>
    <property type="molecule type" value="Genomic_DNA"/>
</dbReference>
<organism evidence="4 5">
    <name type="scientific">Ophiobolus disseminans</name>
    <dbReference type="NCBI Taxonomy" id="1469910"/>
    <lineage>
        <taxon>Eukaryota</taxon>
        <taxon>Fungi</taxon>
        <taxon>Dikarya</taxon>
        <taxon>Ascomycota</taxon>
        <taxon>Pezizomycotina</taxon>
        <taxon>Dothideomycetes</taxon>
        <taxon>Pleosporomycetidae</taxon>
        <taxon>Pleosporales</taxon>
        <taxon>Pleosporineae</taxon>
        <taxon>Phaeosphaeriaceae</taxon>
        <taxon>Ophiobolus</taxon>
    </lineage>
</organism>
<dbReference type="GO" id="GO:0035516">
    <property type="term" value="F:broad specificity oxidative DNA demethylase activity"/>
    <property type="evidence" value="ECO:0007669"/>
    <property type="project" value="TreeGrafter"/>
</dbReference>
<evidence type="ECO:0000313" key="5">
    <source>
        <dbReference type="Proteomes" id="UP000799424"/>
    </source>
</evidence>
<evidence type="ECO:0000259" key="3">
    <source>
        <dbReference type="Pfam" id="PF13532"/>
    </source>
</evidence>
<name>A0A6A6ZPB3_9PLEO</name>
<sequence length="900" mass="99141">METPTPATPAGRNRSSSVPTDTDCSSVFDTNSPTSTSISPRSDAGHKLVATEETTSQDQLAPAVCSDDAGESTTIMFPSVFYGSANLQPPSRDRRAPAIFAGFISNIPPLSDEELRHVELSPASKNELTPAPTDDEEETTASQPKSSKSKKPASSSSSSTKSTPKPKAKITKKPLTKRTTKKTSRPTALTPVTSFENAQPSPPASQLGKRKLAATALGITPSKKPKQTPSTSELSDEKQQLRDIVERLLANRHPGAVKFAPAGQPAVWAEGRQELCETLHYFRSYQSACHSTGGFVRGFMFDNNAHVRDYIDNDVVISRAGGGMVKDKDSGEMKAGRDQSDDSSTVKALRNCMKQYNPVVVIVGTDNPHVPSKPPHQYCVLDYFKPTHIWVEKSGKGKILRYRFEKLNSKKESWWRPENEEESVELGSLGLPVEKTCDACTEKSPQIYLNGWMCLKPNCTTFWHILDESVPYEPNEASLMYDPRFLKQKTPWPNDDSEYPLAFNSAELSGYSIPGEDTSQAFWSGMVCPQCGRCNSRLSWTGWHCECGYRRDPPHALIPAASLRDPLWPLTSSYTMSKDILAPLIDVNVSFAHGYRINRYTIPGIEGFITHMIANQAILEEPGGPDDMFEELQQTDIGLERRSMPSGQLKGDKYCRHFAVNYGMPYKFIAATASHSFDGAARPVTATRSRLNWAAQLLMSQETGTSMDEVRTTWKEKEFNEVLALGYFESQKMNYHDDGEYGLGPTIATLSLGAPGTMRIRMKARNYNGSSTAGVYDDSRPIPGCTQFEARAELHASLQSLKASNPSAFRARLKQVPKDLKLKGSGNSKEVLKMELGHGDVVVMHGAEIQKYYEHAVEHAGKLRFALTCRYIDGGSLKEGDRPGYVVGADEGGYDGARVC</sequence>
<dbReference type="GO" id="GO:0006307">
    <property type="term" value="P:DNA alkylation repair"/>
    <property type="evidence" value="ECO:0007669"/>
    <property type="project" value="TreeGrafter"/>
</dbReference>
<dbReference type="InterPro" id="IPR037151">
    <property type="entry name" value="AlkB-like_sf"/>
</dbReference>
<dbReference type="InterPro" id="IPR027450">
    <property type="entry name" value="AlkB-like"/>
</dbReference>
<dbReference type="Gene3D" id="2.60.120.590">
    <property type="entry name" value="Alpha-ketoglutarate-dependent dioxygenase AlkB-like"/>
    <property type="match status" value="1"/>
</dbReference>
<feature type="compositionally biased region" description="Low complexity" evidence="2">
    <location>
        <begin position="140"/>
        <end position="163"/>
    </location>
</feature>
<dbReference type="Pfam" id="PF13532">
    <property type="entry name" value="2OG-FeII_Oxy_2"/>
    <property type="match status" value="1"/>
</dbReference>
<dbReference type="GO" id="GO:0051747">
    <property type="term" value="F:cytosine C-5 DNA demethylase activity"/>
    <property type="evidence" value="ECO:0007669"/>
    <property type="project" value="TreeGrafter"/>
</dbReference>
<accession>A0A6A6ZPB3</accession>
<evidence type="ECO:0000313" key="4">
    <source>
        <dbReference type="EMBL" id="KAF2822940.1"/>
    </source>
</evidence>
<dbReference type="InterPro" id="IPR032852">
    <property type="entry name" value="ALKBH2"/>
</dbReference>
<feature type="binding site" evidence="1">
    <location>
        <position position="736"/>
    </location>
    <ligand>
        <name>2-oxoglutarate</name>
        <dbReference type="ChEBI" id="CHEBI:16810"/>
    </ligand>
</feature>
<dbReference type="AlphaFoldDB" id="A0A6A6ZPB3"/>
<feature type="region of interest" description="Disordered" evidence="2">
    <location>
        <begin position="1"/>
        <end position="70"/>
    </location>
</feature>
<gene>
    <name evidence="4" type="ORF">CC86DRAFT_448052</name>
</gene>
<reference evidence="4" key="1">
    <citation type="journal article" date="2020" name="Stud. Mycol.">
        <title>101 Dothideomycetes genomes: a test case for predicting lifestyles and emergence of pathogens.</title>
        <authorList>
            <person name="Haridas S."/>
            <person name="Albert R."/>
            <person name="Binder M."/>
            <person name="Bloem J."/>
            <person name="Labutti K."/>
            <person name="Salamov A."/>
            <person name="Andreopoulos B."/>
            <person name="Baker S."/>
            <person name="Barry K."/>
            <person name="Bills G."/>
            <person name="Bluhm B."/>
            <person name="Cannon C."/>
            <person name="Castanera R."/>
            <person name="Culley D."/>
            <person name="Daum C."/>
            <person name="Ezra D."/>
            <person name="Gonzalez J."/>
            <person name="Henrissat B."/>
            <person name="Kuo A."/>
            <person name="Liang C."/>
            <person name="Lipzen A."/>
            <person name="Lutzoni F."/>
            <person name="Magnuson J."/>
            <person name="Mondo S."/>
            <person name="Nolan M."/>
            <person name="Ohm R."/>
            <person name="Pangilinan J."/>
            <person name="Park H.-J."/>
            <person name="Ramirez L."/>
            <person name="Alfaro M."/>
            <person name="Sun H."/>
            <person name="Tritt A."/>
            <person name="Yoshinaga Y."/>
            <person name="Zwiers L.-H."/>
            <person name="Turgeon B."/>
            <person name="Goodwin S."/>
            <person name="Spatafora J."/>
            <person name="Crous P."/>
            <person name="Grigoriev I."/>
        </authorList>
    </citation>
    <scope>NUCLEOTIDE SEQUENCE</scope>
    <source>
        <strain evidence="4">CBS 113818</strain>
    </source>
</reference>